<feature type="transmembrane region" description="Helical" evidence="4">
    <location>
        <begin position="357"/>
        <end position="382"/>
    </location>
</feature>
<organism evidence="6 7">
    <name type="scientific">Candidatus Raymondbacteria bacterium RIFOXYD12_FULL_49_13</name>
    <dbReference type="NCBI Taxonomy" id="1817890"/>
    <lineage>
        <taxon>Bacteria</taxon>
        <taxon>Raymondiibacteriota</taxon>
    </lineage>
</organism>
<keyword evidence="2" id="KW-0238">DNA-binding</keyword>
<dbReference type="PRINTS" id="PR00032">
    <property type="entry name" value="HTHARAC"/>
</dbReference>
<dbReference type="InterPro" id="IPR018060">
    <property type="entry name" value="HTH_AraC"/>
</dbReference>
<dbReference type="Gene3D" id="1.10.10.60">
    <property type="entry name" value="Homeodomain-like"/>
    <property type="match status" value="1"/>
</dbReference>
<keyword evidence="1" id="KW-0805">Transcription regulation</keyword>
<evidence type="ECO:0000256" key="1">
    <source>
        <dbReference type="ARBA" id="ARBA00023015"/>
    </source>
</evidence>
<reference evidence="6 7" key="1">
    <citation type="journal article" date="2016" name="Nat. Commun.">
        <title>Thousands of microbial genomes shed light on interconnected biogeochemical processes in an aquifer system.</title>
        <authorList>
            <person name="Anantharaman K."/>
            <person name="Brown C.T."/>
            <person name="Hug L.A."/>
            <person name="Sharon I."/>
            <person name="Castelle C.J."/>
            <person name="Probst A.J."/>
            <person name="Thomas B.C."/>
            <person name="Singh A."/>
            <person name="Wilkins M.J."/>
            <person name="Karaoz U."/>
            <person name="Brodie E.L."/>
            <person name="Williams K.H."/>
            <person name="Hubbard S.S."/>
            <person name="Banfield J.F."/>
        </authorList>
    </citation>
    <scope>NUCLEOTIDE SEQUENCE [LARGE SCALE GENOMIC DNA]</scope>
</reference>
<sequence length="502" mass="56308">MSVSNEYAASGGHGMRIAAGNRHIITKRVLLPLNAAELRAGLYFTVDFRIEKDGITADTGADIWCTIISFVMSGNRSVSYGNPTLLLEKRGPDIFLKMLVRQKRGDRPVTIPPDPVLCVVPGMWHSVSVSISVKDYVLMDSLWCDSRFIGAGTRTLIDVPAMIEKIELGAGQGKKTPVSFICFDNVTMSEKRLSNTIPADQITVRQRPGKGGFHVGDTLFLDLAFTPFGRKDYIDLNLRSSSFGASLENRFGLFNRKRNLVFSLYDSIGVPFKGDEGLNAWKYASVGDTVQGAYPHNTFLFDKYRFYPDRGSGTVAIRVTDDFEPGKWEIHSCIVRSSDTVIVQNMPVLHFTIERKFSFMVLLGCGIALLVIFGIIFFRLVVRSREQEPLQGNSKEIADKIDQLLATEYSNADLSNEDIARVVYLSVSHATALYKEARTISPMQRLRDIRMEKACEMLEKTDKAISDIGFEVGFNNQNIFFRNFKKYKGLSPTEYQKQKKAV</sequence>
<dbReference type="InterPro" id="IPR020449">
    <property type="entry name" value="Tscrpt_reg_AraC-type_HTH"/>
</dbReference>
<dbReference type="PROSITE" id="PS00041">
    <property type="entry name" value="HTH_ARAC_FAMILY_1"/>
    <property type="match status" value="1"/>
</dbReference>
<dbReference type="InterPro" id="IPR018062">
    <property type="entry name" value="HTH_AraC-typ_CS"/>
</dbReference>
<protein>
    <recommendedName>
        <fullName evidence="5">HTH araC/xylS-type domain-containing protein</fullName>
    </recommendedName>
</protein>
<keyword evidence="4" id="KW-0812">Transmembrane</keyword>
<dbReference type="InterPro" id="IPR009057">
    <property type="entry name" value="Homeodomain-like_sf"/>
</dbReference>
<feature type="domain" description="HTH araC/xylS-type" evidence="5">
    <location>
        <begin position="399"/>
        <end position="498"/>
    </location>
</feature>
<keyword evidence="4" id="KW-0472">Membrane</keyword>
<dbReference type="PANTHER" id="PTHR43280:SF30">
    <property type="entry name" value="MMSAB OPERON REGULATORY PROTEIN"/>
    <property type="match status" value="1"/>
</dbReference>
<dbReference type="GO" id="GO:0043565">
    <property type="term" value="F:sequence-specific DNA binding"/>
    <property type="evidence" value="ECO:0007669"/>
    <property type="project" value="InterPro"/>
</dbReference>
<dbReference type="Pfam" id="PF12833">
    <property type="entry name" value="HTH_18"/>
    <property type="match status" value="1"/>
</dbReference>
<keyword evidence="4" id="KW-1133">Transmembrane helix</keyword>
<dbReference type="SUPFAM" id="SSF46689">
    <property type="entry name" value="Homeodomain-like"/>
    <property type="match status" value="1"/>
</dbReference>
<dbReference type="EMBL" id="MFYX01000153">
    <property type="protein sequence ID" value="OGK00137.1"/>
    <property type="molecule type" value="Genomic_DNA"/>
</dbReference>
<proteinExistence type="predicted"/>
<dbReference type="AlphaFoldDB" id="A0A1F7F0S0"/>
<comment type="caution">
    <text evidence="6">The sequence shown here is derived from an EMBL/GenBank/DDBJ whole genome shotgun (WGS) entry which is preliminary data.</text>
</comment>
<evidence type="ECO:0000313" key="6">
    <source>
        <dbReference type="EMBL" id="OGK00137.1"/>
    </source>
</evidence>
<dbReference type="PANTHER" id="PTHR43280">
    <property type="entry name" value="ARAC-FAMILY TRANSCRIPTIONAL REGULATOR"/>
    <property type="match status" value="1"/>
</dbReference>
<dbReference type="GO" id="GO:0003700">
    <property type="term" value="F:DNA-binding transcription factor activity"/>
    <property type="evidence" value="ECO:0007669"/>
    <property type="project" value="InterPro"/>
</dbReference>
<evidence type="ECO:0000313" key="7">
    <source>
        <dbReference type="Proteomes" id="UP000179243"/>
    </source>
</evidence>
<gene>
    <name evidence="6" type="ORF">A2519_22085</name>
</gene>
<keyword evidence="3" id="KW-0804">Transcription</keyword>
<dbReference type="Proteomes" id="UP000179243">
    <property type="component" value="Unassembled WGS sequence"/>
</dbReference>
<dbReference type="SMART" id="SM00342">
    <property type="entry name" value="HTH_ARAC"/>
    <property type="match status" value="1"/>
</dbReference>
<accession>A0A1F7F0S0</accession>
<evidence type="ECO:0000259" key="5">
    <source>
        <dbReference type="PROSITE" id="PS01124"/>
    </source>
</evidence>
<evidence type="ECO:0000256" key="3">
    <source>
        <dbReference type="ARBA" id="ARBA00023163"/>
    </source>
</evidence>
<name>A0A1F7F0S0_UNCRA</name>
<dbReference type="PROSITE" id="PS01124">
    <property type="entry name" value="HTH_ARAC_FAMILY_2"/>
    <property type="match status" value="1"/>
</dbReference>
<evidence type="ECO:0000256" key="4">
    <source>
        <dbReference type="SAM" id="Phobius"/>
    </source>
</evidence>
<evidence type="ECO:0000256" key="2">
    <source>
        <dbReference type="ARBA" id="ARBA00023125"/>
    </source>
</evidence>